<feature type="region of interest" description="Disordered" evidence="1">
    <location>
        <begin position="1"/>
        <end position="20"/>
    </location>
</feature>
<feature type="non-terminal residue" evidence="2">
    <location>
        <position position="1"/>
    </location>
</feature>
<dbReference type="EMBL" id="CAJMWZ010000433">
    <property type="protein sequence ID" value="CAE6419217.1"/>
    <property type="molecule type" value="Genomic_DNA"/>
</dbReference>
<gene>
    <name evidence="2" type="ORF">RDB_LOCUS8414</name>
</gene>
<dbReference type="AlphaFoldDB" id="A0A8H2X8F2"/>
<reference evidence="2" key="1">
    <citation type="submission" date="2021-01" db="EMBL/GenBank/DDBJ databases">
        <authorList>
            <person name="Kaushik A."/>
        </authorList>
    </citation>
    <scope>NUCLEOTIDE SEQUENCE</scope>
    <source>
        <strain evidence="2">Type strain: AG8-Rh-89/</strain>
    </source>
</reference>
<feature type="compositionally biased region" description="Polar residues" evidence="1">
    <location>
        <begin position="1"/>
        <end position="19"/>
    </location>
</feature>
<evidence type="ECO:0000313" key="2">
    <source>
        <dbReference type="EMBL" id="CAE6419217.1"/>
    </source>
</evidence>
<organism evidence="2 3">
    <name type="scientific">Rhizoctonia solani</name>
    <dbReference type="NCBI Taxonomy" id="456999"/>
    <lineage>
        <taxon>Eukaryota</taxon>
        <taxon>Fungi</taxon>
        <taxon>Dikarya</taxon>
        <taxon>Basidiomycota</taxon>
        <taxon>Agaricomycotina</taxon>
        <taxon>Agaricomycetes</taxon>
        <taxon>Cantharellales</taxon>
        <taxon>Ceratobasidiaceae</taxon>
        <taxon>Rhizoctonia</taxon>
    </lineage>
</organism>
<proteinExistence type="predicted"/>
<accession>A0A8H2X8F2</accession>
<sequence length="116" mass="13484">MSQDNQSGAPNQPETTPQISWDLFIGHNPPTINWLGLDYLHAHHVKHERVVAVYDPREGVLELKYSLRAESEADMDIVNEIVATWLVYECRAAPYRRDWSENRWPWVDAEGQARMP</sequence>
<name>A0A8H2X8F2_9AGAM</name>
<protein>
    <submittedName>
        <fullName evidence="2">Uncharacterized protein</fullName>
    </submittedName>
</protein>
<evidence type="ECO:0000313" key="3">
    <source>
        <dbReference type="Proteomes" id="UP000663850"/>
    </source>
</evidence>
<dbReference type="Proteomes" id="UP000663850">
    <property type="component" value="Unassembled WGS sequence"/>
</dbReference>
<comment type="caution">
    <text evidence="2">The sequence shown here is derived from an EMBL/GenBank/DDBJ whole genome shotgun (WGS) entry which is preliminary data.</text>
</comment>
<evidence type="ECO:0000256" key="1">
    <source>
        <dbReference type="SAM" id="MobiDB-lite"/>
    </source>
</evidence>